<accession>A0A643FJF3</accession>
<dbReference type="AlphaFoldDB" id="A0A643FJF3"/>
<evidence type="ECO:0000313" key="2">
    <source>
        <dbReference type="EMBL" id="QOT78559.1"/>
    </source>
</evidence>
<dbReference type="NCBIfam" id="TIGR01644">
    <property type="entry name" value="phage_P2_V"/>
    <property type="match status" value="1"/>
</dbReference>
<reference evidence="2 3" key="1">
    <citation type="submission" date="2020-10" db="EMBL/GenBank/DDBJ databases">
        <title>Complete genome sequence of Cupriavidus basilensis CCUG 49340T.</title>
        <authorList>
            <person name="Salva-Serra F."/>
            <person name="Donoso R.A."/>
            <person name="Cho K.H."/>
            <person name="Yoo J.A."/>
            <person name="Lee K."/>
            <person name="Yoon S.-H."/>
            <person name="Perez-Pantoja D."/>
            <person name="Moore E.R.B."/>
        </authorList>
    </citation>
    <scope>NUCLEOTIDE SEQUENCE [LARGE SCALE GENOMIC DNA]</scope>
    <source>
        <strain evidence="3">CCUG 49340</strain>
    </source>
</reference>
<proteinExistence type="predicted"/>
<dbReference type="SUPFAM" id="SSF69255">
    <property type="entry name" value="gp5 N-terminal domain-like"/>
    <property type="match status" value="1"/>
</dbReference>
<gene>
    <name evidence="2" type="ORF">F7R26_011300</name>
</gene>
<protein>
    <submittedName>
        <fullName evidence="2">Phage baseplate assembly protein V</fullName>
    </submittedName>
</protein>
<dbReference type="Gene3D" id="2.40.50.230">
    <property type="entry name" value="Gp5 N-terminal domain"/>
    <property type="match status" value="1"/>
</dbReference>
<dbReference type="EMBL" id="CP062803">
    <property type="protein sequence ID" value="QOT78559.1"/>
    <property type="molecule type" value="Genomic_DNA"/>
</dbReference>
<evidence type="ECO:0000259" key="1">
    <source>
        <dbReference type="Pfam" id="PF04717"/>
    </source>
</evidence>
<organism evidence="2 3">
    <name type="scientific">Cupriavidus basilensis</name>
    <dbReference type="NCBI Taxonomy" id="68895"/>
    <lineage>
        <taxon>Bacteria</taxon>
        <taxon>Pseudomonadati</taxon>
        <taxon>Pseudomonadota</taxon>
        <taxon>Betaproteobacteria</taxon>
        <taxon>Burkholderiales</taxon>
        <taxon>Burkholderiaceae</taxon>
        <taxon>Cupriavidus</taxon>
    </lineage>
</organism>
<dbReference type="Proteomes" id="UP000397656">
    <property type="component" value="Chromosome 1"/>
</dbReference>
<dbReference type="InterPro" id="IPR037026">
    <property type="entry name" value="Vgr_OB-fold_dom_sf"/>
</dbReference>
<name>A0A643FJF3_9BURK</name>
<feature type="domain" description="Gp5/Type VI secretion system Vgr protein OB-fold" evidence="1">
    <location>
        <begin position="17"/>
        <end position="92"/>
    </location>
</feature>
<dbReference type="Pfam" id="PF04717">
    <property type="entry name" value="Phage_base_V"/>
    <property type="match status" value="1"/>
</dbReference>
<dbReference type="InterPro" id="IPR006531">
    <property type="entry name" value="Gp5/Vgr_OB"/>
</dbReference>
<sequence length="213" mass="22062">MALAAELAQAGRAECCVGIVTSYDPGTASARVRLEPADPDFPDRTLTGWLPVASPWVGNTWGLDAPPSPGDQVEVKFFGGEIETGYVCGRLYSDVARPPGAPSGEFWIVHQSGSALRFKNDGTVEVVAQTTAKYTAQLHHFVGPVQMDNTLLVEQTITGQGGMAISGDNGSGATSTVTGNLDTTGTIHNNGVDIGSTHRHSNGNGGANTGIPV</sequence>
<evidence type="ECO:0000313" key="3">
    <source>
        <dbReference type="Proteomes" id="UP000397656"/>
    </source>
</evidence>
<dbReference type="InterPro" id="IPR013046">
    <property type="entry name" value="GpV/Gp45"/>
</dbReference>